<reference evidence="3 4" key="1">
    <citation type="submission" date="2019-05" db="EMBL/GenBank/DDBJ databases">
        <title>The compact genome of Giardia muris reveals important steps in the evolution of intestinal protozoan parasites.</title>
        <authorList>
            <person name="Xu F."/>
            <person name="Jimenez-Gonzalez A."/>
            <person name="Einarsson E."/>
            <person name="Astvaldsson A."/>
            <person name="Peirasmaki D."/>
            <person name="Eckmann L."/>
            <person name="Andersson J.O."/>
            <person name="Svard S.G."/>
            <person name="Jerlstrom-Hultqvist J."/>
        </authorList>
    </citation>
    <scope>NUCLEOTIDE SEQUENCE [LARGE SCALE GENOMIC DNA]</scope>
    <source>
        <strain evidence="3 4">Roberts-Thomson</strain>
    </source>
</reference>
<evidence type="ECO:0000256" key="1">
    <source>
        <dbReference type="SAM" id="Coils"/>
    </source>
</evidence>
<feature type="region of interest" description="Disordered" evidence="2">
    <location>
        <begin position="697"/>
        <end position="761"/>
    </location>
</feature>
<feature type="region of interest" description="Disordered" evidence="2">
    <location>
        <begin position="1038"/>
        <end position="1099"/>
    </location>
</feature>
<evidence type="ECO:0000313" key="4">
    <source>
        <dbReference type="Proteomes" id="UP000315496"/>
    </source>
</evidence>
<dbReference type="OrthoDB" id="10254097at2759"/>
<feature type="region of interest" description="Disordered" evidence="2">
    <location>
        <begin position="1442"/>
        <end position="1475"/>
    </location>
</feature>
<dbReference type="VEuPathDB" id="GiardiaDB:GMRT_11970"/>
<name>A0A4Z1T7U7_GIAMU</name>
<feature type="region of interest" description="Disordered" evidence="2">
    <location>
        <begin position="1118"/>
        <end position="1152"/>
    </location>
</feature>
<organism evidence="3 4">
    <name type="scientific">Giardia muris</name>
    <dbReference type="NCBI Taxonomy" id="5742"/>
    <lineage>
        <taxon>Eukaryota</taxon>
        <taxon>Metamonada</taxon>
        <taxon>Diplomonadida</taxon>
        <taxon>Hexamitidae</taxon>
        <taxon>Giardiinae</taxon>
        <taxon>Giardia</taxon>
    </lineage>
</organism>
<evidence type="ECO:0000256" key="2">
    <source>
        <dbReference type="SAM" id="MobiDB-lite"/>
    </source>
</evidence>
<comment type="caution">
    <text evidence="3">The sequence shown here is derived from an EMBL/GenBank/DDBJ whole genome shotgun (WGS) entry which is preliminary data.</text>
</comment>
<feature type="compositionally biased region" description="Low complexity" evidence="2">
    <location>
        <begin position="1132"/>
        <end position="1145"/>
    </location>
</feature>
<sequence length="2186" mass="241659">MPHLPPRILGPGVSRSSGTTPGVLLPRMSNGRICNPSPLSEFVRPRAASLESGGHGGVSEGENVQIPVAPTRAYSSLSYGDLLPSRQLLSPSPSPTERIVMHATTIRDEVDPSRPILDHETQRTEALAYARTFQNRALNNIWLESAPIISALRELTSHGMLQKTIATGDENDPEARRERLNTLRATVEQLIMRTRSDPEMEFDPVFGYDGSDAPLVTCDMILDVDTIMNNRSPGSSIPSVRKASKSSPEALFSEASDLRGPLAAYSQKPADLNEFMLTNARHVEDFIVPETSDSSQPFITFKNGEGLSELEVYSLAFDTCIDRLRDAAVDNPTLTSIKNTLVRVKSYYLTRILTEPTTHIAYKEAANILDAKLFVTTRTLDDLQRTYQTLSMDHAQLKQAHNHTLTKLDKELENNDNLQKKTNDLTVGLHAAQDEVRGLLLVSNQTKALLDEERSKTKRLSLTAERLKFHYERIREQSIQGERKANILETQYLDAKKRLEELELEQKQWKVERTSLKLQYEKDRASLRAENERLVVENREFQETLVMGGALFAEGADESTDNTDLLVRITNKIHKRTDMSHFAKLAATTLLRLCAHDSRVACKRLGISNDGLASIVWILTSAREKNDVQSFLSTIRGSCTVNTLPKGRATQTTESYLQSIQDERINNKEMLALLQEHTALQHSFPFDASLRQRNATLQARDSEQRGKMKNVTTSGIPDKPEPTCPNTSATQLTGPNTPSPPGTRESGEREKALTSLRVTTSEATSRISQQLRQYQALYGHLPPNAAQIISERSASQDAVPVDSSQLDVILTNGMGEIPHSPCFTDGEDDRTDPGQLDKQLVENLANGMMEIISDATRKQSLEELISKTFTGNISGSKVAELLPEISDRLAKLLADPPSSEEVDVEVEGLITDIVGILSNSSQGRAHTCTNLQTDSADQVPMDITSDIGDEARMPLGSRPKLSAGVATVLGRPLENAPPGDGPSSLLSASTHEGQMIGDEAGGEAVHVSLSSDSADCLGRGTRTTPEDSYVEELELNHRPHPGIFSAGSKPSSIPLSRRSRSQTAGLRSTRGSRRRDSGCSESIQPFPSPSTRTRSRETVLRIPDVSDILTRSLSASMLNQNGLGGSRSRLQSASSPRSRDAPPISQVTMPLRPLDRGCSLNEILSRVKQGSLSARQSEDGVERCLVRYRDGTLRVVDTNHASVREKKALLDKDHPSFRYTSNGDKYTVFSFEGEEYKIHPVPDRRGQRVTSARATSILASVELPNVSYTYAMTPRGHRDRVHATLLDVRPGASNSEISDIFLLRPLSPSIARQIEAATRYTSAAIQTDQLVLDQLIGDPQLIIRDTFTIVNALFAAAGMAQSAKEELSELAPVGTHDLLRTPNMPLFADNIIAEQAIRGRVIHDEEINDTQTVSELTNLTQKIIRQVTEQSSLTVEGVPLGDITDEPLYSPNRSEQEISVEPTVPDGSLSRLESPMDKPLSISAAFSMPEENSSGQVEKGRPSVTESSDRRLFLSINTDSGRQLQSIRDSFGLTNSPNRTLRLPTHLRSSTTNGELSRLVILGNVFNRPAEHTPTAQVVKSTSVATPTCRLYPRLGLNPLSLMCDPLDVPQSDQLRLAMKPTESIMGRFRPAELELLLQGTPSVLYPCVLTQHVNMQTDFNLNSPLQKVTFSEVQQLQNLVQAGANRDGLHVSTVATKRGLLPRVGGICTHIRRSALNVKAPALSQPLPLIFQLVQDLSPRKCEFIVAAAHSPGAPESYISIPSNNACMKSLAWTLRLIRTILLARISMDEASLAVKSSAEGTVTYTNAGNGTTESRELTRAFEFEHLPGALMRLEAESLPYFIVHYAETKYGMRSIVATLLWSLIVSVVYYQYENQEVHLFARLLFGDLDYDYYLTYLDLLRMVRGEYASTLSTHLSECSVSLNVVPDLVAGALPNWDAKRQYSLLDTILTYATADNRGTKTIPFWALASLILSAYGNYRRLVFQNVTMIWSRYNAHDYLDEGGFRELCDLALGQFRFNTITSIFYAFTASTEAELASGLQELTNRRLSYPGFVDFYLSFCLGRYCLIPNVVLDDIMRGTVIKRNIQLVTSSYVRMTELVRDLLEVELHDESQDSRLQNIRYVLNQMNRVSCDLAAYDYVQSIANMRLALQCLVDRCIDSSGEAASMVIGGGVAALATYLYRGRK</sequence>
<feature type="compositionally biased region" description="Polar residues" evidence="2">
    <location>
        <begin position="1083"/>
        <end position="1092"/>
    </location>
</feature>
<protein>
    <submittedName>
        <fullName evidence="3">Uncharacterized protein</fullName>
    </submittedName>
</protein>
<accession>A0A4Z1T7U7</accession>
<feature type="region of interest" description="Disordered" evidence="2">
    <location>
        <begin position="1488"/>
        <end position="1512"/>
    </location>
</feature>
<dbReference type="EMBL" id="VDLU01000002">
    <property type="protein sequence ID" value="TNJ29227.1"/>
    <property type="molecule type" value="Genomic_DNA"/>
</dbReference>
<dbReference type="Proteomes" id="UP000315496">
    <property type="component" value="Chromosome 2"/>
</dbReference>
<gene>
    <name evidence="3" type="ORF">GMRT_11970</name>
</gene>
<evidence type="ECO:0000313" key="3">
    <source>
        <dbReference type="EMBL" id="TNJ29227.1"/>
    </source>
</evidence>
<proteinExistence type="predicted"/>
<feature type="region of interest" description="Disordered" evidence="2">
    <location>
        <begin position="1"/>
        <end position="30"/>
    </location>
</feature>
<keyword evidence="1" id="KW-0175">Coiled coil</keyword>
<feature type="compositionally biased region" description="Polar residues" evidence="2">
    <location>
        <begin position="724"/>
        <end position="736"/>
    </location>
</feature>
<keyword evidence="4" id="KW-1185">Reference proteome</keyword>
<feature type="coiled-coil region" evidence="1">
    <location>
        <begin position="485"/>
        <end position="544"/>
    </location>
</feature>